<proteinExistence type="predicted"/>
<organism evidence="1 2">
    <name type="scientific">Acidocella aquatica</name>
    <dbReference type="NCBI Taxonomy" id="1922313"/>
    <lineage>
        <taxon>Bacteria</taxon>
        <taxon>Pseudomonadati</taxon>
        <taxon>Pseudomonadota</taxon>
        <taxon>Alphaproteobacteria</taxon>
        <taxon>Acetobacterales</taxon>
        <taxon>Acidocellaceae</taxon>
        <taxon>Acidocella</taxon>
    </lineage>
</organism>
<gene>
    <name evidence="1" type="ORF">GCM10010909_15680</name>
</gene>
<dbReference type="Proteomes" id="UP001156641">
    <property type="component" value="Unassembled WGS sequence"/>
</dbReference>
<protein>
    <recommendedName>
        <fullName evidence="3">Phasin domain-containing protein</fullName>
    </recommendedName>
</protein>
<evidence type="ECO:0000313" key="1">
    <source>
        <dbReference type="EMBL" id="GLR66888.1"/>
    </source>
</evidence>
<evidence type="ECO:0000313" key="2">
    <source>
        <dbReference type="Proteomes" id="UP001156641"/>
    </source>
</evidence>
<accession>A0ABQ6A9I4</accession>
<keyword evidence="2" id="KW-1185">Reference proteome</keyword>
<sequence>MFDTADSPRQTFRPEMVFTIAQKNASCWSRAYTHLLEGFMSAASAQADLARTMLTTEHAEWPGIINSGNASEVTHRWLTGNKKQLDAMRRKYRQIDDGLTASFFAAADSLLEGLSIEEATLPDALKTTSAVEKKPTAPAKEKIAAE</sequence>
<comment type="caution">
    <text evidence="1">The sequence shown here is derived from an EMBL/GenBank/DDBJ whole genome shotgun (WGS) entry which is preliminary data.</text>
</comment>
<evidence type="ECO:0008006" key="3">
    <source>
        <dbReference type="Google" id="ProtNLM"/>
    </source>
</evidence>
<dbReference type="EMBL" id="BSOS01000041">
    <property type="protein sequence ID" value="GLR66888.1"/>
    <property type="molecule type" value="Genomic_DNA"/>
</dbReference>
<dbReference type="RefSeq" id="WP_284257592.1">
    <property type="nucleotide sequence ID" value="NZ_BSOS01000041.1"/>
</dbReference>
<name>A0ABQ6A9I4_9PROT</name>
<reference evidence="2" key="1">
    <citation type="journal article" date="2019" name="Int. J. Syst. Evol. Microbiol.">
        <title>The Global Catalogue of Microorganisms (GCM) 10K type strain sequencing project: providing services to taxonomists for standard genome sequencing and annotation.</title>
        <authorList>
            <consortium name="The Broad Institute Genomics Platform"/>
            <consortium name="The Broad Institute Genome Sequencing Center for Infectious Disease"/>
            <person name="Wu L."/>
            <person name="Ma J."/>
        </authorList>
    </citation>
    <scope>NUCLEOTIDE SEQUENCE [LARGE SCALE GENOMIC DNA]</scope>
    <source>
        <strain evidence="2">NBRC 112502</strain>
    </source>
</reference>